<dbReference type="Proteomes" id="UP001281614">
    <property type="component" value="Unassembled WGS sequence"/>
</dbReference>
<name>A0AAD9Y4N3_COLKA</name>
<evidence type="ECO:0000256" key="1">
    <source>
        <dbReference type="SAM" id="MobiDB-lite"/>
    </source>
</evidence>
<comment type="caution">
    <text evidence="2">The sequence shown here is derived from an EMBL/GenBank/DDBJ whole genome shotgun (WGS) entry which is preliminary data.</text>
</comment>
<protein>
    <submittedName>
        <fullName evidence="2">Uncharacterized protein</fullName>
    </submittedName>
</protein>
<dbReference type="EMBL" id="VYYT01000499">
    <property type="protein sequence ID" value="KAK2733514.1"/>
    <property type="molecule type" value="Genomic_DNA"/>
</dbReference>
<feature type="compositionally biased region" description="Polar residues" evidence="1">
    <location>
        <begin position="18"/>
        <end position="39"/>
    </location>
</feature>
<organism evidence="2 3">
    <name type="scientific">Colletotrichum kahawae</name>
    <name type="common">Coffee berry disease fungus</name>
    <dbReference type="NCBI Taxonomy" id="34407"/>
    <lineage>
        <taxon>Eukaryota</taxon>
        <taxon>Fungi</taxon>
        <taxon>Dikarya</taxon>
        <taxon>Ascomycota</taxon>
        <taxon>Pezizomycotina</taxon>
        <taxon>Sordariomycetes</taxon>
        <taxon>Hypocreomycetidae</taxon>
        <taxon>Glomerellales</taxon>
        <taxon>Glomerellaceae</taxon>
        <taxon>Colletotrichum</taxon>
        <taxon>Colletotrichum gloeosporioides species complex</taxon>
    </lineage>
</organism>
<evidence type="ECO:0000313" key="2">
    <source>
        <dbReference type="EMBL" id="KAK2733514.1"/>
    </source>
</evidence>
<accession>A0AAD9Y4N3</accession>
<reference evidence="2" key="1">
    <citation type="submission" date="2023-02" db="EMBL/GenBank/DDBJ databases">
        <title>Colletotrichum kahawae CIFC_Que2 genome sequencing and assembly.</title>
        <authorList>
            <person name="Baroncelli R."/>
        </authorList>
    </citation>
    <scope>NUCLEOTIDE SEQUENCE</scope>
    <source>
        <strain evidence="2">CIFC_Que2</strain>
    </source>
</reference>
<dbReference type="AlphaFoldDB" id="A0AAD9Y4N3"/>
<feature type="compositionally biased region" description="Pro residues" evidence="1">
    <location>
        <begin position="44"/>
        <end position="65"/>
    </location>
</feature>
<gene>
    <name evidence="2" type="ORF">CKAH01_08309</name>
</gene>
<sequence length="201" mass="22654">MTNLNGNTRITTPDFDKQTSQSTCRPKNGKPTGSTQTATHLVRPPLPHPIPPPRNKLPARIPAPPEVSTRQQGPHHLHQHQTSDLSNRHEPNASHTVRTQPKSFRAFGHAKTTTRIINLKKTIQTTCRSHVQDRHAPQTSHLVYASRRRHSTHTHANIHLTKALRDQQPPPDHRVAIILELRKPRGNIAVKPSEQEDLSQV</sequence>
<feature type="compositionally biased region" description="Polar residues" evidence="1">
    <location>
        <begin position="1"/>
        <end position="11"/>
    </location>
</feature>
<proteinExistence type="predicted"/>
<evidence type="ECO:0000313" key="3">
    <source>
        <dbReference type="Proteomes" id="UP001281614"/>
    </source>
</evidence>
<keyword evidence="3" id="KW-1185">Reference proteome</keyword>
<feature type="region of interest" description="Disordered" evidence="1">
    <location>
        <begin position="1"/>
        <end position="101"/>
    </location>
</feature>